<reference evidence="1 2" key="1">
    <citation type="submission" date="2019-09" db="EMBL/GenBank/DDBJ databases">
        <authorList>
            <person name="Depoorter E."/>
        </authorList>
    </citation>
    <scope>NUCLEOTIDE SEQUENCE [LARGE SCALE GENOMIC DNA]</scope>
    <source>
        <strain evidence="1">LMG 13014</strain>
    </source>
</reference>
<dbReference type="AlphaFoldDB" id="A0A6P2MCS4"/>
<evidence type="ECO:0000313" key="1">
    <source>
        <dbReference type="EMBL" id="VWB83105.1"/>
    </source>
</evidence>
<organism evidence="1 2">
    <name type="scientific">Burkholderia aenigmatica</name>
    <dbReference type="NCBI Taxonomy" id="2015348"/>
    <lineage>
        <taxon>Bacteria</taxon>
        <taxon>Pseudomonadati</taxon>
        <taxon>Pseudomonadota</taxon>
        <taxon>Betaproteobacteria</taxon>
        <taxon>Burkholderiales</taxon>
        <taxon>Burkholderiaceae</taxon>
        <taxon>Burkholderia</taxon>
        <taxon>Burkholderia cepacia complex</taxon>
    </lineage>
</organism>
<evidence type="ECO:0000313" key="2">
    <source>
        <dbReference type="Proteomes" id="UP000494261"/>
    </source>
</evidence>
<proteinExistence type="predicted"/>
<gene>
    <name evidence="1" type="ORF">BLA13014_03832</name>
</gene>
<protein>
    <submittedName>
        <fullName evidence="1">Uncharacterized protein</fullName>
    </submittedName>
</protein>
<sequence length="63" mass="7025">MKATVPIECPYCKHVSFYNLEDLSVQERGFYLNCGLDEGGCDRNFAARVKVQPVVRASAIEGE</sequence>
<accession>A0A6P2MCS4</accession>
<name>A0A6P2MCS4_9BURK</name>
<dbReference type="RefSeq" id="WP_175023630.1">
    <property type="nucleotide sequence ID" value="NZ_CABVQC010000025.1"/>
</dbReference>
<dbReference type="Proteomes" id="UP000494261">
    <property type="component" value="Unassembled WGS sequence"/>
</dbReference>
<dbReference type="EMBL" id="CABVQC010000025">
    <property type="protein sequence ID" value="VWB83105.1"/>
    <property type="molecule type" value="Genomic_DNA"/>
</dbReference>